<dbReference type="STRING" id="1123392.GCA_000376425_00496"/>
<comment type="caution">
    <text evidence="1">The sequence shown here is derived from an EMBL/GenBank/DDBJ whole genome shotgun (WGS) entry which is preliminary data.</text>
</comment>
<protein>
    <submittedName>
        <fullName evidence="1">Type 1 pili tip component</fullName>
    </submittedName>
</protein>
<gene>
    <name evidence="1" type="ORF">ABW22_10210</name>
</gene>
<reference evidence="1 2" key="1">
    <citation type="journal article" date="2015" name="Appl. Environ. Microbiol.">
        <title>Aerobic and Anaerobic Thiosulfate Oxidation by a Cold-Adapted, Subglacial Chemoautotroph.</title>
        <authorList>
            <person name="Harrold Z.R."/>
            <person name="Skidmore M.L."/>
            <person name="Hamilton T.L."/>
            <person name="Desch L."/>
            <person name="Amada K."/>
            <person name="van Gelder W."/>
            <person name="Glover K."/>
            <person name="Roden E.E."/>
            <person name="Boyd E.S."/>
        </authorList>
    </citation>
    <scope>NUCLEOTIDE SEQUENCE [LARGE SCALE GENOMIC DNA]</scope>
    <source>
        <strain evidence="1 2">RG</strain>
    </source>
</reference>
<dbReference type="EMBL" id="LDUG01000025">
    <property type="protein sequence ID" value="KVW95532.1"/>
    <property type="molecule type" value="Genomic_DNA"/>
</dbReference>
<sequence length="112" mass="12621">MRIAELIHRWSQEGQTRTDVRVYTVHLPLRDAARVEALNVMYPGRSASQLMADLVRAALDELEVAMPYIPGNRVIAEDDYGDPIYEDLGPTPQFYSLSHEILRKLAAAPEGK</sequence>
<evidence type="ECO:0000313" key="2">
    <source>
        <dbReference type="Proteomes" id="UP000064243"/>
    </source>
</evidence>
<accession>A0A106BN68</accession>
<dbReference type="PATRIC" id="fig|36861.3.peg.1705"/>
<dbReference type="OrthoDB" id="6386565at2"/>
<name>A0A106BN68_THIDE</name>
<dbReference type="RefSeq" id="WP_059755854.1">
    <property type="nucleotide sequence ID" value="NZ_LDUG01000025.1"/>
</dbReference>
<dbReference type="Proteomes" id="UP000064243">
    <property type="component" value="Unassembled WGS sequence"/>
</dbReference>
<keyword evidence="2" id="KW-1185">Reference proteome</keyword>
<evidence type="ECO:0000313" key="1">
    <source>
        <dbReference type="EMBL" id="KVW95532.1"/>
    </source>
</evidence>
<organism evidence="1 2">
    <name type="scientific">Thiobacillus denitrificans</name>
    <dbReference type="NCBI Taxonomy" id="36861"/>
    <lineage>
        <taxon>Bacteria</taxon>
        <taxon>Pseudomonadati</taxon>
        <taxon>Pseudomonadota</taxon>
        <taxon>Betaproteobacteria</taxon>
        <taxon>Nitrosomonadales</taxon>
        <taxon>Thiobacillaceae</taxon>
        <taxon>Thiobacillus</taxon>
    </lineage>
</organism>
<proteinExistence type="predicted"/>
<dbReference type="AlphaFoldDB" id="A0A106BN68"/>